<protein>
    <submittedName>
        <fullName evidence="1">Uncharacterized protein</fullName>
    </submittedName>
</protein>
<dbReference type="SUPFAM" id="SSF48371">
    <property type="entry name" value="ARM repeat"/>
    <property type="match status" value="1"/>
</dbReference>
<name>A0A9Q0JJB1_9ROSI</name>
<sequence length="89" mass="10412">MYHQQLSYCITQFVEKDCKLADMVITGLLKYWTITNSSKEVIFLSELEEVLEATQPVEFQRCMVPLFRQIARCLSSLHFQVTMHANCFS</sequence>
<dbReference type="OrthoDB" id="999172at2759"/>
<dbReference type="Proteomes" id="UP001141552">
    <property type="component" value="Unassembled WGS sequence"/>
</dbReference>
<dbReference type="InterPro" id="IPR002554">
    <property type="entry name" value="PP2A_B56"/>
</dbReference>
<organism evidence="1 2">
    <name type="scientific">Turnera subulata</name>
    <dbReference type="NCBI Taxonomy" id="218843"/>
    <lineage>
        <taxon>Eukaryota</taxon>
        <taxon>Viridiplantae</taxon>
        <taxon>Streptophyta</taxon>
        <taxon>Embryophyta</taxon>
        <taxon>Tracheophyta</taxon>
        <taxon>Spermatophyta</taxon>
        <taxon>Magnoliopsida</taxon>
        <taxon>eudicotyledons</taxon>
        <taxon>Gunneridae</taxon>
        <taxon>Pentapetalae</taxon>
        <taxon>rosids</taxon>
        <taxon>fabids</taxon>
        <taxon>Malpighiales</taxon>
        <taxon>Passifloraceae</taxon>
        <taxon>Turnera</taxon>
    </lineage>
</organism>
<dbReference type="GO" id="GO:0007165">
    <property type="term" value="P:signal transduction"/>
    <property type="evidence" value="ECO:0007669"/>
    <property type="project" value="InterPro"/>
</dbReference>
<gene>
    <name evidence="1" type="ORF">Tsubulata_031480</name>
</gene>
<proteinExistence type="predicted"/>
<dbReference type="GO" id="GO:0019888">
    <property type="term" value="F:protein phosphatase regulator activity"/>
    <property type="evidence" value="ECO:0007669"/>
    <property type="project" value="InterPro"/>
</dbReference>
<dbReference type="Pfam" id="PF01603">
    <property type="entry name" value="B56"/>
    <property type="match status" value="1"/>
</dbReference>
<dbReference type="PANTHER" id="PTHR10257:SF60">
    <property type="entry name" value="SERINE_THREONINE PROTEIN PHOSPHATASE 2A 55 KDA REGULATORY SUBUNIT B' DELTA ISOFORM"/>
    <property type="match status" value="1"/>
</dbReference>
<dbReference type="AlphaFoldDB" id="A0A9Q0JJB1"/>
<dbReference type="PANTHER" id="PTHR10257">
    <property type="entry name" value="SERINE/THREONINE PROTEIN PHOSPHATASE 2A PP2A REGULATORY SUBUNIT B"/>
    <property type="match status" value="1"/>
</dbReference>
<comment type="caution">
    <text evidence="1">The sequence shown here is derived from an EMBL/GenBank/DDBJ whole genome shotgun (WGS) entry which is preliminary data.</text>
</comment>
<reference evidence="1" key="1">
    <citation type="submission" date="2022-02" db="EMBL/GenBank/DDBJ databases">
        <authorList>
            <person name="Henning P.M."/>
            <person name="McCubbin A.G."/>
            <person name="Shore J.S."/>
        </authorList>
    </citation>
    <scope>NUCLEOTIDE SEQUENCE</scope>
    <source>
        <strain evidence="1">F60SS</strain>
        <tissue evidence="1">Leaves</tissue>
    </source>
</reference>
<dbReference type="GO" id="GO:0000159">
    <property type="term" value="C:protein phosphatase type 2A complex"/>
    <property type="evidence" value="ECO:0007669"/>
    <property type="project" value="InterPro"/>
</dbReference>
<evidence type="ECO:0000313" key="2">
    <source>
        <dbReference type="Proteomes" id="UP001141552"/>
    </source>
</evidence>
<dbReference type="Gene3D" id="1.25.10.10">
    <property type="entry name" value="Leucine-rich Repeat Variant"/>
    <property type="match status" value="1"/>
</dbReference>
<accession>A0A9Q0JJB1</accession>
<reference evidence="1" key="2">
    <citation type="journal article" date="2023" name="Plants (Basel)">
        <title>Annotation of the Turnera subulata (Passifloraceae) Draft Genome Reveals the S-Locus Evolved after the Divergence of Turneroideae from Passifloroideae in a Stepwise Manner.</title>
        <authorList>
            <person name="Henning P.M."/>
            <person name="Roalson E.H."/>
            <person name="Mir W."/>
            <person name="McCubbin A.G."/>
            <person name="Shore J.S."/>
        </authorList>
    </citation>
    <scope>NUCLEOTIDE SEQUENCE</scope>
    <source>
        <strain evidence="1">F60SS</strain>
    </source>
</reference>
<dbReference type="InterPro" id="IPR016024">
    <property type="entry name" value="ARM-type_fold"/>
</dbReference>
<keyword evidence="2" id="KW-1185">Reference proteome</keyword>
<evidence type="ECO:0000313" key="1">
    <source>
        <dbReference type="EMBL" id="KAJ4843734.1"/>
    </source>
</evidence>
<dbReference type="InterPro" id="IPR011989">
    <property type="entry name" value="ARM-like"/>
</dbReference>
<dbReference type="EMBL" id="JAKUCV010002163">
    <property type="protein sequence ID" value="KAJ4843734.1"/>
    <property type="molecule type" value="Genomic_DNA"/>
</dbReference>